<evidence type="ECO:0000313" key="3">
    <source>
        <dbReference type="Proteomes" id="UP001440984"/>
    </source>
</evidence>
<keyword evidence="3" id="KW-1185">Reference proteome</keyword>
<evidence type="ECO:0000256" key="1">
    <source>
        <dbReference type="SAM" id="Phobius"/>
    </source>
</evidence>
<dbReference type="InterPro" id="IPR045584">
    <property type="entry name" value="Pilin-like"/>
</dbReference>
<dbReference type="EMBL" id="JBDZYD010000004">
    <property type="protein sequence ID" value="MEQ0560150.1"/>
    <property type="molecule type" value="Genomic_DNA"/>
</dbReference>
<organism evidence="2 3">
    <name type="scientific">Amycolatopsis melonis</name>
    <dbReference type="NCBI Taxonomy" id="3156488"/>
    <lineage>
        <taxon>Bacteria</taxon>
        <taxon>Bacillati</taxon>
        <taxon>Actinomycetota</taxon>
        <taxon>Actinomycetes</taxon>
        <taxon>Pseudonocardiales</taxon>
        <taxon>Pseudonocardiaceae</taxon>
        <taxon>Amycolatopsis</taxon>
    </lineage>
</organism>
<protein>
    <submittedName>
        <fullName evidence="2">Prepilin-type N-terminal cleavage/methylation domain-containing protein</fullName>
    </submittedName>
</protein>
<dbReference type="Pfam" id="PF07963">
    <property type="entry name" value="N_methyl"/>
    <property type="match status" value="1"/>
</dbReference>
<comment type="caution">
    <text evidence="2">The sequence shown here is derived from an EMBL/GenBank/DDBJ whole genome shotgun (WGS) entry which is preliminary data.</text>
</comment>
<keyword evidence="1" id="KW-0812">Transmembrane</keyword>
<dbReference type="Gene3D" id="3.30.700.10">
    <property type="entry name" value="Glycoprotein, Type 4 Pilin"/>
    <property type="match status" value="1"/>
</dbReference>
<dbReference type="InterPro" id="IPR012902">
    <property type="entry name" value="N_methyl_site"/>
</dbReference>
<reference evidence="2 3" key="1">
    <citation type="submission" date="2024-05" db="EMBL/GenBank/DDBJ databases">
        <authorList>
            <person name="Zhao H."/>
            <person name="Xu Y."/>
            <person name="Lin S."/>
            <person name="Spain J.C."/>
            <person name="Zhou N.-Y."/>
        </authorList>
    </citation>
    <scope>NUCLEOTIDE SEQUENCE [LARGE SCALE GENOMIC DNA]</scope>
    <source>
        <strain evidence="2 3">NEAU-NG30</strain>
    </source>
</reference>
<name>A0ABV0LCY2_9PSEU</name>
<dbReference type="RefSeq" id="WP_348950763.1">
    <property type="nucleotide sequence ID" value="NZ_JBDZYD010000004.1"/>
</dbReference>
<keyword evidence="1" id="KW-1133">Transmembrane helix</keyword>
<dbReference type="SUPFAM" id="SSF54523">
    <property type="entry name" value="Pili subunits"/>
    <property type="match status" value="1"/>
</dbReference>
<dbReference type="NCBIfam" id="TIGR02532">
    <property type="entry name" value="IV_pilin_GFxxxE"/>
    <property type="match status" value="1"/>
</dbReference>
<accession>A0ABV0LCY2</accession>
<dbReference type="Proteomes" id="UP001440984">
    <property type="component" value="Unassembled WGS sequence"/>
</dbReference>
<evidence type="ECO:0000313" key="2">
    <source>
        <dbReference type="EMBL" id="MEQ0560150.1"/>
    </source>
</evidence>
<proteinExistence type="predicted"/>
<gene>
    <name evidence="2" type="ORF">ABJI51_13765</name>
</gene>
<keyword evidence="1" id="KW-0472">Membrane</keyword>
<feature type="transmembrane region" description="Helical" evidence="1">
    <location>
        <begin position="12"/>
        <end position="39"/>
    </location>
</feature>
<sequence length="210" mass="21942">MLSRPSRSDSGFTLIELLIVVVILGVVAAPIANAVIVAIQNTDATSARLAVSHDAQQSAAFFAQDVAAVGLRDYSGSVATGRVPYTPSIQLNAAYDTGGQVCGTAATPVALVRLLSDDWDTTVSPAVRRTAVVAYYPAGTELHRLRCLGSAAPVSDAVVAHNVKPGTPAVTCSSTCTDAAVPQWVRLTFTAVARNADEYPITLFGQRRQT</sequence>